<organism evidence="2 3">
    <name type="scientific">Strongyloides venezuelensis</name>
    <name type="common">Threadworm</name>
    <dbReference type="NCBI Taxonomy" id="75913"/>
    <lineage>
        <taxon>Eukaryota</taxon>
        <taxon>Metazoa</taxon>
        <taxon>Ecdysozoa</taxon>
        <taxon>Nematoda</taxon>
        <taxon>Chromadorea</taxon>
        <taxon>Rhabditida</taxon>
        <taxon>Tylenchina</taxon>
        <taxon>Panagrolaimomorpha</taxon>
        <taxon>Strongyloidoidea</taxon>
        <taxon>Strongyloididae</taxon>
        <taxon>Strongyloides</taxon>
    </lineage>
</organism>
<reference evidence="2" key="1">
    <citation type="submission" date="2014-07" db="EMBL/GenBank/DDBJ databases">
        <authorList>
            <person name="Martin A.A"/>
            <person name="De Silva N."/>
        </authorList>
    </citation>
    <scope>NUCLEOTIDE SEQUENCE</scope>
</reference>
<proteinExistence type="predicted"/>
<name>A0A0K0F592_STRVS</name>
<evidence type="ECO:0000313" key="3">
    <source>
        <dbReference type="WBParaSite" id="SVE_0398200.1"/>
    </source>
</evidence>
<dbReference type="WBParaSite" id="SVE_0398200.1">
    <property type="protein sequence ID" value="SVE_0398200.1"/>
    <property type="gene ID" value="SVE_0398200"/>
</dbReference>
<sequence>MIIENHVEYNKPLVLIYVDFLKAFDLLHRDVIWQELRDLQVEEKIVNNLKNLHENLEIFVKTTIGEEFVISSEEDVKQGDALSPMLFCIALKRVLGK</sequence>
<feature type="domain" description="Reverse transcriptase" evidence="1">
    <location>
        <begin position="1"/>
        <end position="97"/>
    </location>
</feature>
<evidence type="ECO:0000259" key="1">
    <source>
        <dbReference type="PROSITE" id="PS50878"/>
    </source>
</evidence>
<protein>
    <submittedName>
        <fullName evidence="3">Reverse transcriptase domain-containing protein</fullName>
    </submittedName>
</protein>
<dbReference type="AlphaFoldDB" id="A0A0K0F592"/>
<dbReference type="PROSITE" id="PS50878">
    <property type="entry name" value="RT_POL"/>
    <property type="match status" value="1"/>
</dbReference>
<dbReference type="PANTHER" id="PTHR47027:SF20">
    <property type="entry name" value="REVERSE TRANSCRIPTASE-LIKE PROTEIN WITH RNA-DIRECTED DNA POLYMERASE DOMAIN"/>
    <property type="match status" value="1"/>
</dbReference>
<dbReference type="InterPro" id="IPR000477">
    <property type="entry name" value="RT_dom"/>
</dbReference>
<reference evidence="3" key="2">
    <citation type="submission" date="2015-08" db="UniProtKB">
        <authorList>
            <consortium name="WormBaseParasite"/>
        </authorList>
    </citation>
    <scope>IDENTIFICATION</scope>
</reference>
<dbReference type="Proteomes" id="UP000035680">
    <property type="component" value="Unassembled WGS sequence"/>
</dbReference>
<evidence type="ECO:0000313" key="2">
    <source>
        <dbReference type="Proteomes" id="UP000035680"/>
    </source>
</evidence>
<keyword evidence="2" id="KW-1185">Reference proteome</keyword>
<dbReference type="PANTHER" id="PTHR47027">
    <property type="entry name" value="REVERSE TRANSCRIPTASE DOMAIN-CONTAINING PROTEIN"/>
    <property type="match status" value="1"/>
</dbReference>
<accession>A0A0K0F592</accession>